<dbReference type="PANTHER" id="PTHR36114:SF4">
    <property type="entry name" value="CUPIN 2 CONSERVED BARREL DOMAIN-CONTAINING PROTEIN"/>
    <property type="match status" value="1"/>
</dbReference>
<accession>A0A558CSL6</accession>
<protein>
    <submittedName>
        <fullName evidence="3">Cupin domain-containing protein</fullName>
    </submittedName>
</protein>
<dbReference type="STRING" id="1543721.AAY24_15115"/>
<sequence>MHPEHQAVKNQSLAEATVPPGVTTHLHRHIRSEELYHITRGQGEMQLDHARFPVAQGDTVLIPPDTPHAITNTGTEDLVILCCCAPAYAHEDTELL</sequence>
<dbReference type="AlphaFoldDB" id="A0A558CSL6"/>
<dbReference type="InterPro" id="IPR014710">
    <property type="entry name" value="RmlC-like_jellyroll"/>
</dbReference>
<dbReference type="InterPro" id="IPR052044">
    <property type="entry name" value="PKS_Associated_Protein"/>
</dbReference>
<name>A0A558CSL6_9GAMM</name>
<feature type="domain" description="Cupin type-2" evidence="2">
    <location>
        <begin position="16"/>
        <end position="82"/>
    </location>
</feature>
<dbReference type="SUPFAM" id="SSF51182">
    <property type="entry name" value="RmlC-like cupins"/>
    <property type="match status" value="1"/>
</dbReference>
<evidence type="ECO:0000313" key="3">
    <source>
        <dbReference type="EMBL" id="TVT51765.1"/>
    </source>
</evidence>
<dbReference type="PANTHER" id="PTHR36114">
    <property type="entry name" value="16.7 KDA PROTEIN IN WHIE LOCUS"/>
    <property type="match status" value="1"/>
</dbReference>
<proteinExistence type="predicted"/>
<feature type="region of interest" description="Disordered" evidence="1">
    <location>
        <begin position="1"/>
        <end position="21"/>
    </location>
</feature>
<dbReference type="Proteomes" id="UP000317355">
    <property type="component" value="Unassembled WGS sequence"/>
</dbReference>
<dbReference type="Gene3D" id="2.60.120.10">
    <property type="entry name" value="Jelly Rolls"/>
    <property type="match status" value="1"/>
</dbReference>
<evidence type="ECO:0000259" key="2">
    <source>
        <dbReference type="Pfam" id="PF07883"/>
    </source>
</evidence>
<dbReference type="CDD" id="cd02214">
    <property type="entry name" value="cupin_MJ1618"/>
    <property type="match status" value="1"/>
</dbReference>
<dbReference type="InterPro" id="IPR011051">
    <property type="entry name" value="RmlC_Cupin_sf"/>
</dbReference>
<reference evidence="3 4" key="1">
    <citation type="submission" date="2019-07" db="EMBL/GenBank/DDBJ databases">
        <title>The pathways for chlorine oxyanion respiration interact through the shared metabolite chlorate.</title>
        <authorList>
            <person name="Barnum T.P."/>
            <person name="Cheng Y."/>
            <person name="Hill K.A."/>
            <person name="Lucas L.N."/>
            <person name="Carlson H.K."/>
            <person name="Coates J.D."/>
        </authorList>
    </citation>
    <scope>NUCLEOTIDE SEQUENCE [LARGE SCALE GENOMIC DNA]</scope>
    <source>
        <strain evidence="3">BK-3</strain>
    </source>
</reference>
<dbReference type="Pfam" id="PF07883">
    <property type="entry name" value="Cupin_2"/>
    <property type="match status" value="1"/>
</dbReference>
<gene>
    <name evidence="3" type="ORF">FHK82_15035</name>
</gene>
<dbReference type="InterPro" id="IPR013096">
    <property type="entry name" value="Cupin_2"/>
</dbReference>
<comment type="caution">
    <text evidence="3">The sequence shown here is derived from an EMBL/GenBank/DDBJ whole genome shotgun (WGS) entry which is preliminary data.</text>
</comment>
<organism evidence="3 4">
    <name type="scientific">Sedimenticola thiotaurini</name>
    <dbReference type="NCBI Taxonomy" id="1543721"/>
    <lineage>
        <taxon>Bacteria</taxon>
        <taxon>Pseudomonadati</taxon>
        <taxon>Pseudomonadota</taxon>
        <taxon>Gammaproteobacteria</taxon>
        <taxon>Chromatiales</taxon>
        <taxon>Sedimenticolaceae</taxon>
        <taxon>Sedimenticola</taxon>
    </lineage>
</organism>
<evidence type="ECO:0000313" key="4">
    <source>
        <dbReference type="Proteomes" id="UP000317355"/>
    </source>
</evidence>
<evidence type="ECO:0000256" key="1">
    <source>
        <dbReference type="SAM" id="MobiDB-lite"/>
    </source>
</evidence>
<dbReference type="EMBL" id="VMRY01000084">
    <property type="protein sequence ID" value="TVT51765.1"/>
    <property type="molecule type" value="Genomic_DNA"/>
</dbReference>